<dbReference type="PaxDb" id="55529-EKX39782"/>
<feature type="domain" description="PAS" evidence="1">
    <location>
        <begin position="1"/>
        <end position="60"/>
    </location>
</feature>
<sequence>MFGFNEQEIVGRNLRMFQGPMTNTVELAKAIQGSSSDSRHIALVLYNKEGEERIVSVGFRQEDVPNSDKKKCIALIEHGDWVPKKIADAEDGRSKIVVSSEKPYSIASMSLKFSALFGGLEEGRVVGRSLSVLFGPRTDMLKLDRCMQAAKAARTQNLTLWACTRDAQELMVDIIIYPVLVNGVISHFMLVMKKAAGVSG</sequence>
<dbReference type="HOGENOM" id="CLU_1368526_0_0_1"/>
<feature type="domain" description="PAS" evidence="1">
    <location>
        <begin position="106"/>
        <end position="191"/>
    </location>
</feature>
<gene>
    <name evidence="2" type="ORF">GUITHDRAFT_154290</name>
</gene>
<dbReference type="GeneID" id="17296524"/>
<organism evidence="2">
    <name type="scientific">Guillardia theta (strain CCMP2712)</name>
    <name type="common">Cryptophyte</name>
    <dbReference type="NCBI Taxonomy" id="905079"/>
    <lineage>
        <taxon>Eukaryota</taxon>
        <taxon>Cryptophyceae</taxon>
        <taxon>Pyrenomonadales</taxon>
        <taxon>Geminigeraceae</taxon>
        <taxon>Guillardia</taxon>
    </lineage>
</organism>
<accession>L1IUM9</accession>
<reference evidence="2 4" key="1">
    <citation type="journal article" date="2012" name="Nature">
        <title>Algal genomes reveal evolutionary mosaicism and the fate of nucleomorphs.</title>
        <authorList>
            <consortium name="DOE Joint Genome Institute"/>
            <person name="Curtis B.A."/>
            <person name="Tanifuji G."/>
            <person name="Burki F."/>
            <person name="Gruber A."/>
            <person name="Irimia M."/>
            <person name="Maruyama S."/>
            <person name="Arias M.C."/>
            <person name="Ball S.G."/>
            <person name="Gile G.H."/>
            <person name="Hirakawa Y."/>
            <person name="Hopkins J.F."/>
            <person name="Kuo A."/>
            <person name="Rensing S.A."/>
            <person name="Schmutz J."/>
            <person name="Symeonidi A."/>
            <person name="Elias M."/>
            <person name="Eveleigh R.J."/>
            <person name="Herman E.K."/>
            <person name="Klute M.J."/>
            <person name="Nakayama T."/>
            <person name="Obornik M."/>
            <person name="Reyes-Prieto A."/>
            <person name="Armbrust E.V."/>
            <person name="Aves S.J."/>
            <person name="Beiko R.G."/>
            <person name="Coutinho P."/>
            <person name="Dacks J.B."/>
            <person name="Durnford D.G."/>
            <person name="Fast N.M."/>
            <person name="Green B.R."/>
            <person name="Grisdale C.J."/>
            <person name="Hempel F."/>
            <person name="Henrissat B."/>
            <person name="Hoppner M.P."/>
            <person name="Ishida K."/>
            <person name="Kim E."/>
            <person name="Koreny L."/>
            <person name="Kroth P.G."/>
            <person name="Liu Y."/>
            <person name="Malik S.B."/>
            <person name="Maier U.G."/>
            <person name="McRose D."/>
            <person name="Mock T."/>
            <person name="Neilson J.A."/>
            <person name="Onodera N.T."/>
            <person name="Poole A.M."/>
            <person name="Pritham E.J."/>
            <person name="Richards T.A."/>
            <person name="Rocap G."/>
            <person name="Roy S.W."/>
            <person name="Sarai C."/>
            <person name="Schaack S."/>
            <person name="Shirato S."/>
            <person name="Slamovits C.H."/>
            <person name="Spencer D.F."/>
            <person name="Suzuki S."/>
            <person name="Worden A.Z."/>
            <person name="Zauner S."/>
            <person name="Barry K."/>
            <person name="Bell C."/>
            <person name="Bharti A.K."/>
            <person name="Crow J.A."/>
            <person name="Grimwood J."/>
            <person name="Kramer R."/>
            <person name="Lindquist E."/>
            <person name="Lucas S."/>
            <person name="Salamov A."/>
            <person name="McFadden G.I."/>
            <person name="Lane C.E."/>
            <person name="Keeling P.J."/>
            <person name="Gray M.W."/>
            <person name="Grigoriev I.V."/>
            <person name="Archibald J.M."/>
        </authorList>
    </citation>
    <scope>NUCLEOTIDE SEQUENCE</scope>
    <source>
        <strain evidence="2 4">CCMP2712</strain>
    </source>
</reference>
<reference evidence="3" key="3">
    <citation type="submission" date="2016-03" db="UniProtKB">
        <authorList>
            <consortium name="EnsemblProtists"/>
        </authorList>
    </citation>
    <scope>IDENTIFICATION</scope>
</reference>
<dbReference type="AlphaFoldDB" id="L1IUM9"/>
<dbReference type="RefSeq" id="XP_005826762.1">
    <property type="nucleotide sequence ID" value="XM_005826705.1"/>
</dbReference>
<reference evidence="4" key="2">
    <citation type="submission" date="2012-11" db="EMBL/GenBank/DDBJ databases">
        <authorList>
            <person name="Kuo A."/>
            <person name="Curtis B.A."/>
            <person name="Tanifuji G."/>
            <person name="Burki F."/>
            <person name="Gruber A."/>
            <person name="Irimia M."/>
            <person name="Maruyama S."/>
            <person name="Arias M.C."/>
            <person name="Ball S.G."/>
            <person name="Gile G.H."/>
            <person name="Hirakawa Y."/>
            <person name="Hopkins J.F."/>
            <person name="Rensing S.A."/>
            <person name="Schmutz J."/>
            <person name="Symeonidi A."/>
            <person name="Elias M."/>
            <person name="Eveleigh R.J."/>
            <person name="Herman E.K."/>
            <person name="Klute M.J."/>
            <person name="Nakayama T."/>
            <person name="Obornik M."/>
            <person name="Reyes-Prieto A."/>
            <person name="Armbrust E.V."/>
            <person name="Aves S.J."/>
            <person name="Beiko R.G."/>
            <person name="Coutinho P."/>
            <person name="Dacks J.B."/>
            <person name="Durnford D.G."/>
            <person name="Fast N.M."/>
            <person name="Green B.R."/>
            <person name="Grisdale C."/>
            <person name="Hempe F."/>
            <person name="Henrissat B."/>
            <person name="Hoppner M.P."/>
            <person name="Ishida K.-I."/>
            <person name="Kim E."/>
            <person name="Koreny L."/>
            <person name="Kroth P.G."/>
            <person name="Liu Y."/>
            <person name="Malik S.-B."/>
            <person name="Maier U.G."/>
            <person name="McRose D."/>
            <person name="Mock T."/>
            <person name="Neilson J.A."/>
            <person name="Onodera N.T."/>
            <person name="Poole A.M."/>
            <person name="Pritham E.J."/>
            <person name="Richards T.A."/>
            <person name="Rocap G."/>
            <person name="Roy S.W."/>
            <person name="Sarai C."/>
            <person name="Schaack S."/>
            <person name="Shirato S."/>
            <person name="Slamovits C.H."/>
            <person name="Spencer D.F."/>
            <person name="Suzuki S."/>
            <person name="Worden A.Z."/>
            <person name="Zauner S."/>
            <person name="Barry K."/>
            <person name="Bell C."/>
            <person name="Bharti A.K."/>
            <person name="Crow J.A."/>
            <person name="Grimwood J."/>
            <person name="Kramer R."/>
            <person name="Lindquist E."/>
            <person name="Lucas S."/>
            <person name="Salamov A."/>
            <person name="McFadden G.I."/>
            <person name="Lane C.E."/>
            <person name="Keeling P.J."/>
            <person name="Gray M.W."/>
            <person name="Grigoriev I.V."/>
            <person name="Archibald J.M."/>
        </authorList>
    </citation>
    <scope>NUCLEOTIDE SEQUENCE</scope>
    <source>
        <strain evidence="4">CCMP2712</strain>
    </source>
</reference>
<dbReference type="EnsemblProtists" id="EKX39782">
    <property type="protein sequence ID" value="EKX39782"/>
    <property type="gene ID" value="GUITHDRAFT_154290"/>
</dbReference>
<evidence type="ECO:0000313" key="4">
    <source>
        <dbReference type="Proteomes" id="UP000011087"/>
    </source>
</evidence>
<evidence type="ECO:0000313" key="3">
    <source>
        <dbReference type="EnsemblProtists" id="EKX39782"/>
    </source>
</evidence>
<dbReference type="InterPro" id="IPR000014">
    <property type="entry name" value="PAS"/>
</dbReference>
<evidence type="ECO:0000313" key="2">
    <source>
        <dbReference type="EMBL" id="EKX39782.1"/>
    </source>
</evidence>
<keyword evidence="4" id="KW-1185">Reference proteome</keyword>
<dbReference type="EMBL" id="JH993036">
    <property type="protein sequence ID" value="EKX39782.1"/>
    <property type="molecule type" value="Genomic_DNA"/>
</dbReference>
<proteinExistence type="predicted"/>
<dbReference type="Proteomes" id="UP000011087">
    <property type="component" value="Unassembled WGS sequence"/>
</dbReference>
<name>L1IUM9_GUITC</name>
<evidence type="ECO:0000259" key="1">
    <source>
        <dbReference type="Pfam" id="PF13426"/>
    </source>
</evidence>
<dbReference type="Gene3D" id="3.30.450.20">
    <property type="entry name" value="PAS domain"/>
    <property type="match status" value="2"/>
</dbReference>
<protein>
    <recommendedName>
        <fullName evidence="1">PAS domain-containing protein</fullName>
    </recommendedName>
</protein>
<dbReference type="Pfam" id="PF13426">
    <property type="entry name" value="PAS_9"/>
    <property type="match status" value="2"/>
</dbReference>
<dbReference type="KEGG" id="gtt:GUITHDRAFT_154290"/>